<dbReference type="GO" id="GO:0005975">
    <property type="term" value="P:carbohydrate metabolic process"/>
    <property type="evidence" value="ECO:0007669"/>
    <property type="project" value="InterPro"/>
</dbReference>
<dbReference type="SUPFAM" id="SSF51445">
    <property type="entry name" value="(Trans)glycosidases"/>
    <property type="match status" value="1"/>
</dbReference>
<organism evidence="2">
    <name type="scientific">candidate division WOR-3 bacterium</name>
    <dbReference type="NCBI Taxonomy" id="2052148"/>
    <lineage>
        <taxon>Bacteria</taxon>
        <taxon>Bacteria division WOR-3</taxon>
    </lineage>
</organism>
<feature type="domain" description="Glycosyl hydrolase family 13 catalytic" evidence="1">
    <location>
        <begin position="235"/>
        <end position="630"/>
    </location>
</feature>
<dbReference type="PANTHER" id="PTHR47786:SF2">
    <property type="entry name" value="GLYCOSYL HYDROLASE FAMILY 13 CATALYTIC DOMAIN-CONTAINING PROTEIN"/>
    <property type="match status" value="1"/>
</dbReference>
<dbReference type="AlphaFoldDB" id="A0A7C4XC49"/>
<gene>
    <name evidence="2" type="ORF">ENV60_09725</name>
</gene>
<dbReference type="SMART" id="SM00642">
    <property type="entry name" value="Aamy"/>
    <property type="match status" value="1"/>
</dbReference>
<dbReference type="Gene3D" id="3.20.20.80">
    <property type="entry name" value="Glycosidases"/>
    <property type="match status" value="2"/>
</dbReference>
<accession>A0A7C4XC49</accession>
<evidence type="ECO:0000313" key="2">
    <source>
        <dbReference type="EMBL" id="HGV98554.1"/>
    </source>
</evidence>
<reference evidence="2" key="1">
    <citation type="journal article" date="2020" name="mSystems">
        <title>Genome- and Community-Level Interaction Insights into Carbon Utilization and Element Cycling Functions of Hydrothermarchaeota in Hydrothermal Sediment.</title>
        <authorList>
            <person name="Zhou Z."/>
            <person name="Liu Y."/>
            <person name="Xu W."/>
            <person name="Pan J."/>
            <person name="Luo Z.H."/>
            <person name="Li M."/>
        </authorList>
    </citation>
    <scope>NUCLEOTIDE SEQUENCE [LARGE SCALE GENOMIC DNA]</scope>
    <source>
        <strain evidence="2">SpSt-774</strain>
    </source>
</reference>
<evidence type="ECO:0000259" key="1">
    <source>
        <dbReference type="SMART" id="SM00642"/>
    </source>
</evidence>
<dbReference type="InterPro" id="IPR017853">
    <property type="entry name" value="GH"/>
</dbReference>
<sequence length="971" mass="114951">MGLIDEILHFVIEKYQKEKNPDAFENAIRELKKKMKKEKFERVMEKFVENFPPLSVYLGDKSSGEYLGKNSNLVATLKEIILLFLANENPAFNQFKELFDDTDLRNNTDYKLIIDFLEDFFKTQPTFGPYNQNLFELLFSPIKASPNSLEGQLLYIKKHWNILLLPELIDKFPEKLLIALDFIKEEEKKRPGGPGPILVPQFFPKEKESEDLYFDEERFSPDTNWMPNVVMIAKHTYVWLYQLSKKYNRPITRLDQIPDEELEILSSWGFNAIWLIGIWERSPASAMIKKLCGNPEAIASAYSIVDYVVAKDLGGDEAFDNLKQRALEKNIRIAVDIVPNHTAIDSRWIKEHPDWFIQTDSPPFFRYSFNGPNLSLDPDFEIYIEDNYYTRTDAAVVFKFVERRTSRVRYIYHGNDGTSTPWNDTAQLNFLLPQVREAVIKKIIEIARRSSIIRLDAAMTLTKRHYQRLWFPEPGKGGDIPSRSEYSMNRAQFNKLFPKEFWREVVERVAIEAPDTLLLAEAFWLMEGYFVRNLGMHRVYNSAFMNMLKMEQNKEYHQVLKNILEFNPEILRRFVNFMSNPDELTAIEQFGKDDKYFGVCVLLATMPGLCMFAHGQIEGFREKYGMEYRRPYWDEIPDEYLINRHKDEIFFLLKKRYLFSGVENFYVYDFYDEHGRVNENVFAFSNRLGSERALVIYNNRYLWTRGKIYISTPFRFKGNLVRKNLSEGLDLKDAEDVYYIFNDHHSKLQFIYSGKEIARSGLPLELGAYRYRIFIDIKEVYENENRDYERLNKFLNNEGVRDIQSALKAISFLAEGLKLKEFGLLEKICREDNDCPVAQKVLILLKSDEIYNLKDRIPEILDPVLIRIILSNGMHSKGDFLRRNFFEDKMVKEFLLVHRYNGIVWFNKERFEDLISWLFIKFLIVNKENLIRQDLEIERLYQFFSGLIKIARKSEFRYMDFLKKIEGLFES</sequence>
<proteinExistence type="predicted"/>
<dbReference type="EMBL" id="DTGZ01000183">
    <property type="protein sequence ID" value="HGV98554.1"/>
    <property type="molecule type" value="Genomic_DNA"/>
</dbReference>
<dbReference type="PANTHER" id="PTHR47786">
    <property type="entry name" value="ALPHA-1,4-GLUCAN:MALTOSE-1-PHOSPHATE MALTOSYLTRANSFERASE"/>
    <property type="match status" value="1"/>
</dbReference>
<dbReference type="Pfam" id="PF00128">
    <property type="entry name" value="Alpha-amylase"/>
    <property type="match status" value="1"/>
</dbReference>
<comment type="caution">
    <text evidence="2">The sequence shown here is derived from an EMBL/GenBank/DDBJ whole genome shotgun (WGS) entry which is preliminary data.</text>
</comment>
<dbReference type="InterPro" id="IPR006047">
    <property type="entry name" value="GH13_cat_dom"/>
</dbReference>
<protein>
    <submittedName>
        <fullName evidence="2">Alpha-amylase</fullName>
    </submittedName>
</protein>
<name>A0A7C4XC49_UNCW3</name>